<accession>A0ABX6JWJ0</accession>
<dbReference type="Proteomes" id="UP000503441">
    <property type="component" value="Chromosome"/>
</dbReference>
<name>A0ABX6JWJ0_9MICO</name>
<reference evidence="1 2" key="1">
    <citation type="submission" date="2020-03" db="EMBL/GenBank/DDBJ databases">
        <title>Leucobacter sp. nov., isolated from beetles.</title>
        <authorList>
            <person name="Hyun D.-W."/>
            <person name="Bae J.-W."/>
        </authorList>
    </citation>
    <scope>NUCLEOTIDE SEQUENCE [LARGE SCALE GENOMIC DNA]</scope>
    <source>
        <strain evidence="1 2">HDW9A</strain>
    </source>
</reference>
<protein>
    <recommendedName>
        <fullName evidence="3">RAMA domain-containing protein</fullName>
    </recommendedName>
</protein>
<sequence length="214" mass="24188">MSKSESHIEARAELRSELAAIPTRIQAELTYIDEKIADGCNLIVNDGEKTLIVHEVTCTAIARQLDRASAWRWVREEIEIELAKEHFVPHFMNEVPGKMPSFFRREEVERLSEYRACGTCQPMLAQREKKRPRHIPSTRLGSLGEQHVGREFVTAEGYLLGKLRVVRVVAEFEGGTVTSDDDASVSMVPLDIDSGMLQAMIRERAAGRVTRTPR</sequence>
<evidence type="ECO:0000313" key="1">
    <source>
        <dbReference type="EMBL" id="QIM18671.1"/>
    </source>
</evidence>
<gene>
    <name evidence="1" type="ORF">G7066_08710</name>
</gene>
<evidence type="ECO:0000313" key="2">
    <source>
        <dbReference type="Proteomes" id="UP000503441"/>
    </source>
</evidence>
<evidence type="ECO:0008006" key="3">
    <source>
        <dbReference type="Google" id="ProtNLM"/>
    </source>
</evidence>
<organism evidence="1 2">
    <name type="scientific">Leucobacter coleopterorum</name>
    <dbReference type="NCBI Taxonomy" id="2714933"/>
    <lineage>
        <taxon>Bacteria</taxon>
        <taxon>Bacillati</taxon>
        <taxon>Actinomycetota</taxon>
        <taxon>Actinomycetes</taxon>
        <taxon>Micrococcales</taxon>
        <taxon>Microbacteriaceae</taxon>
        <taxon>Leucobacter</taxon>
    </lineage>
</organism>
<keyword evidence="2" id="KW-1185">Reference proteome</keyword>
<dbReference type="RefSeq" id="WP_166330488.1">
    <property type="nucleotide sequence ID" value="NZ_CP049933.1"/>
</dbReference>
<proteinExistence type="predicted"/>
<dbReference type="EMBL" id="CP049933">
    <property type="protein sequence ID" value="QIM18671.1"/>
    <property type="molecule type" value="Genomic_DNA"/>
</dbReference>